<evidence type="ECO:0000256" key="8">
    <source>
        <dbReference type="ARBA" id="ARBA00023137"/>
    </source>
</evidence>
<dbReference type="InterPro" id="IPR000980">
    <property type="entry name" value="SH2"/>
</dbReference>
<keyword evidence="7" id="KW-0472">Membrane</keyword>
<dbReference type="GO" id="GO:0004715">
    <property type="term" value="F:non-membrane spanning protein tyrosine kinase activity"/>
    <property type="evidence" value="ECO:0007669"/>
    <property type="project" value="UniProtKB-EC"/>
</dbReference>
<feature type="binding site" evidence="11">
    <location>
        <position position="353"/>
    </location>
    <ligand>
        <name>Mg(2+)</name>
        <dbReference type="ChEBI" id="CHEBI:18420"/>
    </ligand>
</feature>
<evidence type="ECO:0000256" key="2">
    <source>
        <dbReference type="ARBA" id="ARBA00022443"/>
    </source>
</evidence>
<sequence>MGNECCKNCRKKSVEESAVEEEKKYVNVNPKKLDTQTSSTDKENTVNVRTSSKNRVFKGDLVFDKGDFMTVSSKSLKSWMYARHVKTGAEGYIPRNYVRFDDGLPENLDAFFDIDRLEAEKKLFFAGLPEGTYIIRRQDSGDGYVLSVRTYVEGSGMPRVTHYKLYCLQDQNQYYLFESRKFTSLEALLKYYSKNADDMPTKLASPCPRRYNPPVKFQSFLIPRSWVKLQEKLGEGEFGQVYRAVCYGQVEVAVKQCKVPANRHAFLQEAKVMHRLNHERIVSLLGFCAEPENAPLFIIMELLPNGPLSGYLRGKTGENLPLLDLILIILQISHGMSYLEKKRYVHRDLRASNVLVDRDGSVKVADFGLARLLESSTDYLSKSQFPLRWSPPESLAPPHVFSTQSDVWSFGVVMYEILTYGKRPYDDMTNDQVIEKVTEGYRLPNPLPHNPDGVKLYKHMLRCWKNDPGKRPKFKELHKIFCTWDVD</sequence>
<dbReference type="Pfam" id="PF00018">
    <property type="entry name" value="SH3_1"/>
    <property type="match status" value="1"/>
</dbReference>
<evidence type="ECO:0000256" key="12">
    <source>
        <dbReference type="PROSITE-ProRule" id="PRU00191"/>
    </source>
</evidence>
<dbReference type="GO" id="GO:0050793">
    <property type="term" value="P:regulation of developmental process"/>
    <property type="evidence" value="ECO:0007669"/>
    <property type="project" value="UniProtKB-ARBA"/>
</dbReference>
<dbReference type="FunFam" id="1.10.510.10:FF:001512">
    <property type="entry name" value="Receptor tyrosine-protein kinase erbB-2"/>
    <property type="match status" value="1"/>
</dbReference>
<feature type="domain" description="Protein kinase" evidence="18">
    <location>
        <begin position="227"/>
        <end position="481"/>
    </location>
</feature>
<keyword evidence="3 15" id="KW-0808">Transferase</keyword>
<evidence type="ECO:0000256" key="13">
    <source>
        <dbReference type="PROSITE-ProRule" id="PRU00192"/>
    </source>
</evidence>
<protein>
    <recommendedName>
        <fullName evidence="15">Tyrosine-protein kinase</fullName>
        <ecNumber evidence="15">2.7.10.2</ecNumber>
    </recommendedName>
</protein>
<dbReference type="EC" id="2.7.10.2" evidence="15"/>
<evidence type="ECO:0000313" key="20">
    <source>
        <dbReference type="Proteomes" id="UP001497525"/>
    </source>
</evidence>
<dbReference type="PANTHER" id="PTHR24418">
    <property type="entry name" value="TYROSINE-PROTEIN KINASE"/>
    <property type="match status" value="1"/>
</dbReference>
<keyword evidence="8 15" id="KW-0829">Tyrosine-protein kinase</keyword>
<dbReference type="SUPFAM" id="SSF55550">
    <property type="entry name" value="SH2 domain"/>
    <property type="match status" value="1"/>
</dbReference>
<dbReference type="GO" id="GO:0030182">
    <property type="term" value="P:neuron differentiation"/>
    <property type="evidence" value="ECO:0007669"/>
    <property type="project" value="UniProtKB-ARBA"/>
</dbReference>
<dbReference type="InterPro" id="IPR050198">
    <property type="entry name" value="Non-receptor_tyrosine_kinases"/>
</dbReference>
<evidence type="ECO:0000256" key="7">
    <source>
        <dbReference type="ARBA" id="ARBA00023136"/>
    </source>
</evidence>
<dbReference type="InterPro" id="IPR000719">
    <property type="entry name" value="Prot_kinase_dom"/>
</dbReference>
<evidence type="ECO:0000256" key="4">
    <source>
        <dbReference type="ARBA" id="ARBA00022741"/>
    </source>
</evidence>
<dbReference type="Pfam" id="PF00017">
    <property type="entry name" value="SH2"/>
    <property type="match status" value="1"/>
</dbReference>
<dbReference type="Gene3D" id="3.30.505.10">
    <property type="entry name" value="SH2 domain"/>
    <property type="match status" value="1"/>
</dbReference>
<comment type="caution">
    <text evidence="19">The sequence shown here is derived from an EMBL/GenBank/DDBJ whole genome shotgun (WGS) entry which is preliminary data.</text>
</comment>
<dbReference type="PROSITE" id="PS00107">
    <property type="entry name" value="PROTEIN_KINASE_ATP"/>
    <property type="match status" value="1"/>
</dbReference>
<dbReference type="InterPro" id="IPR001452">
    <property type="entry name" value="SH3_domain"/>
</dbReference>
<dbReference type="InterPro" id="IPR020635">
    <property type="entry name" value="Tyr_kinase_cat_dom"/>
</dbReference>
<dbReference type="GO" id="GO:0005524">
    <property type="term" value="F:ATP binding"/>
    <property type="evidence" value="ECO:0007669"/>
    <property type="project" value="UniProtKB-UniRule"/>
</dbReference>
<dbReference type="SMART" id="SM00252">
    <property type="entry name" value="SH2"/>
    <property type="match status" value="1"/>
</dbReference>
<feature type="domain" description="SH2" evidence="16">
    <location>
        <begin position="79"/>
        <end position="207"/>
    </location>
</feature>
<evidence type="ECO:0000256" key="11">
    <source>
        <dbReference type="PIRSR" id="PIRSR000615-3"/>
    </source>
</evidence>
<dbReference type="Gene3D" id="2.30.30.40">
    <property type="entry name" value="SH3 Domains"/>
    <property type="match status" value="1"/>
</dbReference>
<dbReference type="InterPro" id="IPR011009">
    <property type="entry name" value="Kinase-like_dom_sf"/>
</dbReference>
<keyword evidence="11" id="KW-0479">Metal-binding</keyword>
<feature type="binding site" evidence="14">
    <location>
        <position position="255"/>
    </location>
    <ligand>
        <name>ATP</name>
        <dbReference type="ChEBI" id="CHEBI:30616"/>
    </ligand>
</feature>
<dbReference type="Proteomes" id="UP001497525">
    <property type="component" value="Unassembled WGS sequence"/>
</dbReference>
<evidence type="ECO:0000256" key="9">
    <source>
        <dbReference type="ARBA" id="ARBA00051245"/>
    </source>
</evidence>
<evidence type="ECO:0000259" key="18">
    <source>
        <dbReference type="PROSITE" id="PS50011"/>
    </source>
</evidence>
<dbReference type="PROSITE" id="PS50001">
    <property type="entry name" value="SH2"/>
    <property type="match status" value="1"/>
</dbReference>
<keyword evidence="4 14" id="KW-0547">Nucleotide-binding</keyword>
<evidence type="ECO:0000256" key="5">
    <source>
        <dbReference type="ARBA" id="ARBA00022777"/>
    </source>
</evidence>
<dbReference type="SMART" id="SM00219">
    <property type="entry name" value="TyrKc"/>
    <property type="match status" value="1"/>
</dbReference>
<evidence type="ECO:0000259" key="17">
    <source>
        <dbReference type="PROSITE" id="PS50002"/>
    </source>
</evidence>
<evidence type="ECO:0000256" key="3">
    <source>
        <dbReference type="ARBA" id="ARBA00022679"/>
    </source>
</evidence>
<dbReference type="PROSITE" id="PS50011">
    <property type="entry name" value="PROTEIN_KINASE_DOM"/>
    <property type="match status" value="1"/>
</dbReference>
<keyword evidence="2 13" id="KW-0728">SH3 domain</keyword>
<comment type="catalytic activity">
    <reaction evidence="9 15">
        <text>L-tyrosyl-[protein] + ATP = O-phospho-L-tyrosyl-[protein] + ADP + H(+)</text>
        <dbReference type="Rhea" id="RHEA:10596"/>
        <dbReference type="Rhea" id="RHEA-COMP:10136"/>
        <dbReference type="Rhea" id="RHEA-COMP:20101"/>
        <dbReference type="ChEBI" id="CHEBI:15378"/>
        <dbReference type="ChEBI" id="CHEBI:30616"/>
        <dbReference type="ChEBI" id="CHEBI:46858"/>
        <dbReference type="ChEBI" id="CHEBI:61978"/>
        <dbReference type="ChEBI" id="CHEBI:456216"/>
        <dbReference type="EC" id="2.7.10.2"/>
    </reaction>
</comment>
<proteinExistence type="inferred from homology"/>
<keyword evidence="12" id="KW-0727">SH2 domain</keyword>
<dbReference type="GO" id="GO:0012505">
    <property type="term" value="C:endomembrane system"/>
    <property type="evidence" value="ECO:0007669"/>
    <property type="project" value="UniProtKB-SubCell"/>
</dbReference>
<evidence type="ECO:0000256" key="1">
    <source>
        <dbReference type="ARBA" id="ARBA00004308"/>
    </source>
</evidence>
<keyword evidence="6 14" id="KW-0067">ATP-binding</keyword>
<dbReference type="PRINTS" id="PR00109">
    <property type="entry name" value="TYRKINASE"/>
</dbReference>
<feature type="active site" description="Proton acceptor" evidence="10">
    <location>
        <position position="348"/>
    </location>
</feature>
<keyword evidence="5 15" id="KW-0418">Kinase</keyword>
<evidence type="ECO:0000259" key="16">
    <source>
        <dbReference type="PROSITE" id="PS50001"/>
    </source>
</evidence>
<name>A0AAV2TQU2_CALDB</name>
<evidence type="ECO:0000256" key="10">
    <source>
        <dbReference type="PIRSR" id="PIRSR000615-1"/>
    </source>
</evidence>
<comment type="similarity">
    <text evidence="15">Belongs to the protein kinase superfamily. Tyr protein kinase family.</text>
</comment>
<evidence type="ECO:0000256" key="15">
    <source>
        <dbReference type="RuleBase" id="RU362096"/>
    </source>
</evidence>
<dbReference type="InterPro" id="IPR036860">
    <property type="entry name" value="SH2_dom_sf"/>
</dbReference>
<dbReference type="SMART" id="SM00326">
    <property type="entry name" value="SH3"/>
    <property type="match status" value="1"/>
</dbReference>
<gene>
    <name evidence="19" type="ORF">CDAUBV1_LOCUS13745</name>
</gene>
<reference evidence="19" key="1">
    <citation type="submission" date="2024-06" db="EMBL/GenBank/DDBJ databases">
        <authorList>
            <person name="Liu X."/>
            <person name="Lenzi L."/>
            <person name="Haldenby T S."/>
            <person name="Uol C."/>
        </authorList>
    </citation>
    <scope>NUCLEOTIDE SEQUENCE</scope>
</reference>
<dbReference type="GO" id="GO:0046872">
    <property type="term" value="F:metal ion binding"/>
    <property type="evidence" value="ECO:0007669"/>
    <property type="project" value="UniProtKB-KW"/>
</dbReference>
<accession>A0AAV2TQU2</accession>
<evidence type="ECO:0000313" key="19">
    <source>
        <dbReference type="EMBL" id="CAL5138886.1"/>
    </source>
</evidence>
<dbReference type="PROSITE" id="PS00109">
    <property type="entry name" value="PROTEIN_KINASE_TYR"/>
    <property type="match status" value="1"/>
</dbReference>
<evidence type="ECO:0000256" key="6">
    <source>
        <dbReference type="ARBA" id="ARBA00022840"/>
    </source>
</evidence>
<dbReference type="GO" id="GO:0048468">
    <property type="term" value="P:cell development"/>
    <property type="evidence" value="ECO:0007669"/>
    <property type="project" value="UniProtKB-ARBA"/>
</dbReference>
<dbReference type="Pfam" id="PF07714">
    <property type="entry name" value="PK_Tyr_Ser-Thr"/>
    <property type="match status" value="1"/>
</dbReference>
<dbReference type="InterPro" id="IPR017441">
    <property type="entry name" value="Protein_kinase_ATP_BS"/>
</dbReference>
<dbReference type="CDD" id="cd00192">
    <property type="entry name" value="PTKc"/>
    <property type="match status" value="1"/>
</dbReference>
<dbReference type="EMBL" id="CAXLJL010000545">
    <property type="protein sequence ID" value="CAL5138886.1"/>
    <property type="molecule type" value="Genomic_DNA"/>
</dbReference>
<organism evidence="19 20">
    <name type="scientific">Calicophoron daubneyi</name>
    <name type="common">Rumen fluke</name>
    <name type="synonym">Paramphistomum daubneyi</name>
    <dbReference type="NCBI Taxonomy" id="300641"/>
    <lineage>
        <taxon>Eukaryota</taxon>
        <taxon>Metazoa</taxon>
        <taxon>Spiralia</taxon>
        <taxon>Lophotrochozoa</taxon>
        <taxon>Platyhelminthes</taxon>
        <taxon>Trematoda</taxon>
        <taxon>Digenea</taxon>
        <taxon>Plagiorchiida</taxon>
        <taxon>Pronocephalata</taxon>
        <taxon>Paramphistomoidea</taxon>
        <taxon>Paramphistomidae</taxon>
        <taxon>Calicophoron</taxon>
    </lineage>
</organism>
<feature type="domain" description="SH3" evidence="17">
    <location>
        <begin position="41"/>
        <end position="103"/>
    </location>
</feature>
<evidence type="ECO:0000256" key="14">
    <source>
        <dbReference type="PROSITE-ProRule" id="PRU10141"/>
    </source>
</evidence>
<keyword evidence="11" id="KW-0460">Magnesium</keyword>
<dbReference type="Gene3D" id="1.10.510.10">
    <property type="entry name" value="Transferase(Phosphotransferase) domain 1"/>
    <property type="match status" value="1"/>
</dbReference>
<dbReference type="AlphaFoldDB" id="A0AAV2TQU2"/>
<dbReference type="PROSITE" id="PS50002">
    <property type="entry name" value="SH3"/>
    <property type="match status" value="1"/>
</dbReference>
<feature type="binding site" evidence="11">
    <location>
        <position position="366"/>
    </location>
    <ligand>
        <name>Mg(2+)</name>
        <dbReference type="ChEBI" id="CHEBI:18420"/>
    </ligand>
</feature>
<comment type="subcellular location">
    <subcellularLocation>
        <location evidence="1">Endomembrane system</location>
    </subcellularLocation>
</comment>
<dbReference type="InterPro" id="IPR001245">
    <property type="entry name" value="Ser-Thr/Tyr_kinase_cat_dom"/>
</dbReference>
<dbReference type="InterPro" id="IPR008266">
    <property type="entry name" value="Tyr_kinase_AS"/>
</dbReference>
<dbReference type="SUPFAM" id="SSF56112">
    <property type="entry name" value="Protein kinase-like (PK-like)"/>
    <property type="match status" value="1"/>
</dbReference>